<evidence type="ECO:0000313" key="11">
    <source>
        <dbReference type="EMBL" id="HIQ70885.1"/>
    </source>
</evidence>
<feature type="domain" description="Helicase C-terminal" evidence="10">
    <location>
        <begin position="243"/>
        <end position="404"/>
    </location>
</feature>
<dbReference type="GO" id="GO:0005524">
    <property type="term" value="F:ATP binding"/>
    <property type="evidence" value="ECO:0007669"/>
    <property type="project" value="UniProtKB-KW"/>
</dbReference>
<evidence type="ECO:0000256" key="1">
    <source>
        <dbReference type="ARBA" id="ARBA00022741"/>
    </source>
</evidence>
<dbReference type="GO" id="GO:0003677">
    <property type="term" value="F:DNA binding"/>
    <property type="evidence" value="ECO:0007669"/>
    <property type="project" value="UniProtKB-KW"/>
</dbReference>
<gene>
    <name evidence="11" type="ORF">IAB73_01545</name>
</gene>
<evidence type="ECO:0000256" key="4">
    <source>
        <dbReference type="ARBA" id="ARBA00022806"/>
    </source>
</evidence>
<accession>A0A9D0Z8M9</accession>
<dbReference type="SMART" id="SM00490">
    <property type="entry name" value="HELICc"/>
    <property type="match status" value="1"/>
</dbReference>
<evidence type="ECO:0000256" key="2">
    <source>
        <dbReference type="ARBA" id="ARBA00022763"/>
    </source>
</evidence>
<dbReference type="PANTHER" id="PTHR47962:SF5">
    <property type="entry name" value="ATP-DEPENDENT HELICASE LHR-RELATED"/>
    <property type="match status" value="1"/>
</dbReference>
<evidence type="ECO:0000256" key="7">
    <source>
        <dbReference type="ARBA" id="ARBA00023204"/>
    </source>
</evidence>
<evidence type="ECO:0000256" key="3">
    <source>
        <dbReference type="ARBA" id="ARBA00022801"/>
    </source>
</evidence>
<keyword evidence="4 11" id="KW-0347">Helicase</keyword>
<dbReference type="SMART" id="SM00487">
    <property type="entry name" value="DEXDc"/>
    <property type="match status" value="1"/>
</dbReference>
<keyword evidence="8" id="KW-0413">Isomerase</keyword>
<dbReference type="Pfam" id="PF00270">
    <property type="entry name" value="DEAD"/>
    <property type="match status" value="1"/>
</dbReference>
<reference evidence="11" key="1">
    <citation type="submission" date="2020-10" db="EMBL/GenBank/DDBJ databases">
        <authorList>
            <person name="Gilroy R."/>
        </authorList>
    </citation>
    <scope>NUCLEOTIDE SEQUENCE</scope>
    <source>
        <strain evidence="11">ChiSxjej2B14-6234</strain>
    </source>
</reference>
<keyword evidence="2" id="KW-0227">DNA damage</keyword>
<evidence type="ECO:0000259" key="10">
    <source>
        <dbReference type="PROSITE" id="PS51194"/>
    </source>
</evidence>
<dbReference type="InterPro" id="IPR014001">
    <property type="entry name" value="Helicase_ATP-bd"/>
</dbReference>
<keyword evidence="1" id="KW-0547">Nucleotide-binding</keyword>
<dbReference type="Pfam" id="PF23235">
    <property type="entry name" value="WHD_3rd_Lhr"/>
    <property type="match status" value="1"/>
</dbReference>
<name>A0A9D0Z8M9_9FIRM</name>
<dbReference type="PROSITE" id="PS51192">
    <property type="entry name" value="HELICASE_ATP_BIND_1"/>
    <property type="match status" value="1"/>
</dbReference>
<dbReference type="EMBL" id="DVFJ01000006">
    <property type="protein sequence ID" value="HIQ70885.1"/>
    <property type="molecule type" value="Genomic_DNA"/>
</dbReference>
<keyword evidence="7" id="KW-0234">DNA repair</keyword>
<keyword evidence="6" id="KW-0238">DNA-binding</keyword>
<keyword evidence="3" id="KW-0378">Hydrolase</keyword>
<evidence type="ECO:0000259" key="9">
    <source>
        <dbReference type="PROSITE" id="PS51192"/>
    </source>
</evidence>
<dbReference type="Pfam" id="PF08494">
    <property type="entry name" value="DEAD_assoc"/>
    <property type="match status" value="1"/>
</dbReference>
<protein>
    <submittedName>
        <fullName evidence="11">DEAD/DEAH box helicase</fullName>
    </submittedName>
</protein>
<dbReference type="Pfam" id="PF23234">
    <property type="entry name" value="WHD_4th_Lhr"/>
    <property type="match status" value="1"/>
</dbReference>
<dbReference type="InterPro" id="IPR045628">
    <property type="entry name" value="Lhr_WH_dom"/>
</dbReference>
<dbReference type="GO" id="GO:0004386">
    <property type="term" value="F:helicase activity"/>
    <property type="evidence" value="ECO:0007669"/>
    <property type="project" value="UniProtKB-KW"/>
</dbReference>
<dbReference type="InterPro" id="IPR055367">
    <property type="entry name" value="WH4_Lhr"/>
</dbReference>
<dbReference type="PROSITE" id="PS51194">
    <property type="entry name" value="HELICASE_CTER"/>
    <property type="match status" value="1"/>
</dbReference>
<dbReference type="InterPro" id="IPR011545">
    <property type="entry name" value="DEAD/DEAH_box_helicase_dom"/>
</dbReference>
<feature type="domain" description="Helicase ATP-binding" evidence="9">
    <location>
        <begin position="31"/>
        <end position="214"/>
    </location>
</feature>
<proteinExistence type="predicted"/>
<reference evidence="11" key="2">
    <citation type="journal article" date="2021" name="PeerJ">
        <title>Extensive microbial diversity within the chicken gut microbiome revealed by metagenomics and culture.</title>
        <authorList>
            <person name="Gilroy R."/>
            <person name="Ravi A."/>
            <person name="Getino M."/>
            <person name="Pursley I."/>
            <person name="Horton D.L."/>
            <person name="Alikhan N.F."/>
            <person name="Baker D."/>
            <person name="Gharbi K."/>
            <person name="Hall N."/>
            <person name="Watson M."/>
            <person name="Adriaenssens E.M."/>
            <person name="Foster-Nyarko E."/>
            <person name="Jarju S."/>
            <person name="Secka A."/>
            <person name="Antonio M."/>
            <person name="Oren A."/>
            <person name="Chaudhuri R.R."/>
            <person name="La Ragione R."/>
            <person name="Hildebrand F."/>
            <person name="Pallen M.J."/>
        </authorList>
    </citation>
    <scope>NUCLEOTIDE SEQUENCE</scope>
    <source>
        <strain evidence="11">ChiSxjej2B14-6234</strain>
    </source>
</reference>
<dbReference type="GO" id="GO:0006281">
    <property type="term" value="P:DNA repair"/>
    <property type="evidence" value="ECO:0007669"/>
    <property type="project" value="UniProtKB-KW"/>
</dbReference>
<dbReference type="GO" id="GO:0016887">
    <property type="term" value="F:ATP hydrolysis activity"/>
    <property type="evidence" value="ECO:0007669"/>
    <property type="project" value="TreeGrafter"/>
</dbReference>
<dbReference type="InterPro" id="IPR027417">
    <property type="entry name" value="P-loop_NTPase"/>
</dbReference>
<dbReference type="InterPro" id="IPR055368">
    <property type="entry name" value="WH3_Lhr"/>
</dbReference>
<dbReference type="Pfam" id="PF19306">
    <property type="entry name" value="WHD_Lhr"/>
    <property type="match status" value="1"/>
</dbReference>
<dbReference type="Gene3D" id="3.40.50.300">
    <property type="entry name" value="P-loop containing nucleotide triphosphate hydrolases"/>
    <property type="match status" value="2"/>
</dbReference>
<sequence>MDEALKLFSPQTAAWFSRAVGTPTAVQREGWPAVASGTHALISAPTGTGKTLCAFLWFVDAIAREEAPEDTLRVVYVSPLKALGNDIRENLRRPIEGIEGAQRVRVAVRTGDTPQSERARMCRRPPHILITTPESLYLLLTSPSGRRMLSTARAVIVDELHAMIDTKRGAHLMLSLSRLDDLCGRPLQRIGLSATVRPLQRAADFLGPGARIIAPPMRKEADIRIVSPLRDMRALPEGTIWPEIARCVAEACQGTRAVIAFLDGRAQAERLAHGVNELMGEGFARTHHGCVSKEQRLEAEQQLREGKLRLLCATSSMELGIDVGEVDRVVQIGCPVRVSSAMQRMGRAGHRPDRVSVMCVYPRTAAEALGCGLLADAAMAGAIEPARPPCGCLDVLAQHLVSMAAARTYTVEDAVRIARGAYPFAQITREQVEALLRMLAGDFEHERDEPVRPRLLYDRLHGTVSGDAYTRMLAVSTGGTIPDRGWFPVTLADGTRLGELDEEFVFEARVGDKFLLGAFAWRIAEIRRDRVVVTPASAQGAQSPFWRGDGQGRDYEIGLRFGRTLRALEEETHAGRLEAALRSLHMDEDAAQNAARHVARQLEATGCLPSDRVIVCEHFSDEAGERQLMVHSVFGRRVNAALSLLLANEARVRMGLDVRAFEDDDGVLLYVMGTRNLPDGLLRALSPQEAPQTLRALLPGTPLFSMVFRYAAGRALMMGVRRGGRQPLWVQRLRGAEALSLAVRREDHPLMQEALRECMEDILDIRALQEVLSGVREGRIAVRELHADAPSPMALPLRRQVEATMMYDYAPIPSAAHQAVQEALRAQESLIIPGAEALERAARRRREPDDAEQLHALLMAEGDLIAGETDAPVAWLESLARAGRALYVEPGLWICAEQRALYETAATGAWEERLRIARRCLRYRGAQNAQSLCARYVWPEDDCGALLAALEASGAAVARDGWYHHADVYARAQRETVHARRAQAQTFPPERYAALLAGRLRTVGSPADQVAAALRGLAGARMPLRLLEEVALPARVAGYRPGLLDAALAQGEVFWQVIPGERPEICLRATADVDWGAQQAAPDDLTPAEAAAYDALLRRGALFAQALAPLPDGVRPLDALTSLALRGLVHADSFAPLREWRAENEGGARSVKRRAMARATAQQAGRWEAVRPLREQTMEERLERAFDRRVLLCRETAGDIPWAQTLELLRVWEYTGRVRRGYFVRGLSGAQFIREGDHAAAMAALESPDGEPVWLNAADPDQPWGRILPHEPDAQFTCVPGTALCLRAGRVEAILERQGEQLRLTPGADAAGALCALARDFRHRRIFPGLRRLCVRTYPPQAREALEGAGFHREMRDYVLFRDI</sequence>
<dbReference type="SUPFAM" id="SSF52540">
    <property type="entry name" value="P-loop containing nucleoside triphosphate hydrolases"/>
    <property type="match status" value="2"/>
</dbReference>
<dbReference type="Proteomes" id="UP000886887">
    <property type="component" value="Unassembled WGS sequence"/>
</dbReference>
<dbReference type="InterPro" id="IPR052511">
    <property type="entry name" value="ATP-dep_Helicase"/>
</dbReference>
<evidence type="ECO:0000256" key="5">
    <source>
        <dbReference type="ARBA" id="ARBA00022840"/>
    </source>
</evidence>
<comment type="caution">
    <text evidence="11">The sequence shown here is derived from an EMBL/GenBank/DDBJ whole genome shotgun (WGS) entry which is preliminary data.</text>
</comment>
<evidence type="ECO:0000256" key="8">
    <source>
        <dbReference type="ARBA" id="ARBA00023235"/>
    </source>
</evidence>
<dbReference type="InterPro" id="IPR001650">
    <property type="entry name" value="Helicase_C-like"/>
</dbReference>
<dbReference type="PANTHER" id="PTHR47962">
    <property type="entry name" value="ATP-DEPENDENT HELICASE LHR-RELATED-RELATED"/>
    <property type="match status" value="1"/>
</dbReference>
<dbReference type="CDD" id="cd17922">
    <property type="entry name" value="DEXHc_LHR-like"/>
    <property type="match status" value="1"/>
</dbReference>
<keyword evidence="5" id="KW-0067">ATP-binding</keyword>
<evidence type="ECO:0000256" key="6">
    <source>
        <dbReference type="ARBA" id="ARBA00023125"/>
    </source>
</evidence>
<dbReference type="Pfam" id="PF00271">
    <property type="entry name" value="Helicase_C"/>
    <property type="match status" value="1"/>
</dbReference>
<dbReference type="InterPro" id="IPR013701">
    <property type="entry name" value="Lhr-like_DEAD/DEAH_assoc"/>
</dbReference>
<evidence type="ECO:0000313" key="12">
    <source>
        <dbReference type="Proteomes" id="UP000886887"/>
    </source>
</evidence>
<organism evidence="11 12">
    <name type="scientific">Candidatus Onthenecus intestinigallinarum</name>
    <dbReference type="NCBI Taxonomy" id="2840875"/>
    <lineage>
        <taxon>Bacteria</taxon>
        <taxon>Bacillati</taxon>
        <taxon>Bacillota</taxon>
        <taxon>Clostridia</taxon>
        <taxon>Eubacteriales</taxon>
        <taxon>Candidatus Onthenecus</taxon>
    </lineage>
</organism>